<sequence>MEGARHGVAWQPEELNIMFSTISNCGYAALLMGSLYLPNVHAYRAIVRALKHAGYIRTEEQVRTKWKSLKKEFFSVVQVWGSVPRESSWPAEYSSLRQLWCAAGRPRLADRTLRSSAQPEDPTESTEEEGAELQESAVATTHRAVAGKRAAAAAAGQSSDSSPAEGTSSHTTKRVRMGPKPSLQDCMTLLTRMDRRMKRLEEEVSLLGARVCVLEETGPTGPQTPVVPERKSSGSSEDRLQIVTSEEENGDTPRNPPTSDPSAVVVVSSAVPGSSSSTP</sequence>
<name>A0ACB8EN69_9SAUR</name>
<proteinExistence type="predicted"/>
<accession>A0ACB8EN69</accession>
<dbReference type="Proteomes" id="UP000827872">
    <property type="component" value="Linkage Group LG03"/>
</dbReference>
<comment type="caution">
    <text evidence="1">The sequence shown here is derived from an EMBL/GenBank/DDBJ whole genome shotgun (WGS) entry which is preliminary data.</text>
</comment>
<protein>
    <submittedName>
        <fullName evidence="1">Uncharacterized protein</fullName>
    </submittedName>
</protein>
<evidence type="ECO:0000313" key="2">
    <source>
        <dbReference type="Proteomes" id="UP000827872"/>
    </source>
</evidence>
<organism evidence="1 2">
    <name type="scientific">Sphaerodactylus townsendi</name>
    <dbReference type="NCBI Taxonomy" id="933632"/>
    <lineage>
        <taxon>Eukaryota</taxon>
        <taxon>Metazoa</taxon>
        <taxon>Chordata</taxon>
        <taxon>Craniata</taxon>
        <taxon>Vertebrata</taxon>
        <taxon>Euteleostomi</taxon>
        <taxon>Lepidosauria</taxon>
        <taxon>Squamata</taxon>
        <taxon>Bifurcata</taxon>
        <taxon>Gekkota</taxon>
        <taxon>Sphaerodactylidae</taxon>
        <taxon>Sphaerodactylus</taxon>
    </lineage>
</organism>
<gene>
    <name evidence="1" type="ORF">K3G42_032491</name>
</gene>
<dbReference type="EMBL" id="CM037616">
    <property type="protein sequence ID" value="KAH7993863.1"/>
    <property type="molecule type" value="Genomic_DNA"/>
</dbReference>
<evidence type="ECO:0000313" key="1">
    <source>
        <dbReference type="EMBL" id="KAH7993863.1"/>
    </source>
</evidence>
<keyword evidence="2" id="KW-1185">Reference proteome</keyword>
<reference evidence="1" key="1">
    <citation type="submission" date="2021-08" db="EMBL/GenBank/DDBJ databases">
        <title>The first chromosome-level gecko genome reveals the dynamic sex chromosomes of Neotropical dwarf geckos (Sphaerodactylidae: Sphaerodactylus).</title>
        <authorList>
            <person name="Pinto B.J."/>
            <person name="Keating S.E."/>
            <person name="Gamble T."/>
        </authorList>
    </citation>
    <scope>NUCLEOTIDE SEQUENCE</scope>
    <source>
        <strain evidence="1">TG3544</strain>
    </source>
</reference>